<name>A0A1H2DCN4_9ACTN</name>
<reference evidence="1 2" key="1">
    <citation type="submission" date="2016-10" db="EMBL/GenBank/DDBJ databases">
        <authorList>
            <person name="de Groot N.N."/>
        </authorList>
    </citation>
    <scope>NUCLEOTIDE SEQUENCE [LARGE SCALE GENOMIC DNA]</scope>
    <source>
        <strain evidence="1 2">DSM 43941</strain>
    </source>
</reference>
<dbReference type="RefSeq" id="WP_092555705.1">
    <property type="nucleotide sequence ID" value="NZ_BOMJ01000122.1"/>
</dbReference>
<proteinExistence type="predicted"/>
<accession>A0A1H2DCN4</accession>
<dbReference type="AlphaFoldDB" id="A0A1H2DCN4"/>
<evidence type="ECO:0000313" key="2">
    <source>
        <dbReference type="Proteomes" id="UP000198688"/>
    </source>
</evidence>
<dbReference type="Proteomes" id="UP000198688">
    <property type="component" value="Chromosome I"/>
</dbReference>
<dbReference type="OrthoDB" id="4951670at2"/>
<protein>
    <submittedName>
        <fullName evidence="1">Uncharacterized protein</fullName>
    </submittedName>
</protein>
<gene>
    <name evidence="1" type="ORF">SAMN04489716_9213</name>
</gene>
<evidence type="ECO:0000313" key="1">
    <source>
        <dbReference type="EMBL" id="SDT80461.1"/>
    </source>
</evidence>
<organism evidence="1 2">
    <name type="scientific">Actinoplanes derwentensis</name>
    <dbReference type="NCBI Taxonomy" id="113562"/>
    <lineage>
        <taxon>Bacteria</taxon>
        <taxon>Bacillati</taxon>
        <taxon>Actinomycetota</taxon>
        <taxon>Actinomycetes</taxon>
        <taxon>Micromonosporales</taxon>
        <taxon>Micromonosporaceae</taxon>
        <taxon>Actinoplanes</taxon>
    </lineage>
</organism>
<keyword evidence="2" id="KW-1185">Reference proteome</keyword>
<sequence length="97" mass="10443">MLRALTADPDLPRAQTLAVWRAALGTAESVGTARTCLLQLAMLGALTTDDLARFTERANRDDEDRILFTARNIAGAGDIATAITMLQEQRSPAARES</sequence>
<dbReference type="EMBL" id="LT629758">
    <property type="protein sequence ID" value="SDT80461.1"/>
    <property type="molecule type" value="Genomic_DNA"/>
</dbReference>